<feature type="transmembrane region" description="Helical" evidence="1">
    <location>
        <begin position="7"/>
        <end position="26"/>
    </location>
</feature>
<keyword evidence="1" id="KW-0812">Transmembrane</keyword>
<protein>
    <recommendedName>
        <fullName evidence="4">Cytochrome b561 domain-containing protein</fullName>
    </recommendedName>
</protein>
<keyword evidence="1" id="KW-1133">Transmembrane helix</keyword>
<feature type="transmembrane region" description="Helical" evidence="1">
    <location>
        <begin position="38"/>
        <end position="57"/>
    </location>
</feature>
<evidence type="ECO:0000313" key="3">
    <source>
        <dbReference type="Proteomes" id="UP001642484"/>
    </source>
</evidence>
<dbReference type="Gene3D" id="1.20.120.1770">
    <property type="match status" value="1"/>
</dbReference>
<keyword evidence="1" id="KW-0472">Membrane</keyword>
<name>A0ABP0LW93_9DINO</name>
<evidence type="ECO:0000313" key="2">
    <source>
        <dbReference type="EMBL" id="CAK9042799.1"/>
    </source>
</evidence>
<proteinExistence type="predicted"/>
<gene>
    <name evidence="2" type="ORF">CCMP2556_LOCUS22730</name>
</gene>
<organism evidence="2 3">
    <name type="scientific">Durusdinium trenchii</name>
    <dbReference type="NCBI Taxonomy" id="1381693"/>
    <lineage>
        <taxon>Eukaryota</taxon>
        <taxon>Sar</taxon>
        <taxon>Alveolata</taxon>
        <taxon>Dinophyceae</taxon>
        <taxon>Suessiales</taxon>
        <taxon>Symbiodiniaceae</taxon>
        <taxon>Durusdinium</taxon>
    </lineage>
</organism>
<accession>A0ABP0LW93</accession>
<keyword evidence="3" id="KW-1185">Reference proteome</keyword>
<comment type="caution">
    <text evidence="2">The sequence shown here is derived from an EMBL/GenBank/DDBJ whole genome shotgun (WGS) entry which is preliminary data.</text>
</comment>
<feature type="transmembrane region" description="Helical" evidence="1">
    <location>
        <begin position="78"/>
        <end position="99"/>
    </location>
</feature>
<reference evidence="2 3" key="1">
    <citation type="submission" date="2024-02" db="EMBL/GenBank/DDBJ databases">
        <authorList>
            <person name="Chen Y."/>
            <person name="Shah S."/>
            <person name="Dougan E. K."/>
            <person name="Thang M."/>
            <person name="Chan C."/>
        </authorList>
    </citation>
    <scope>NUCLEOTIDE SEQUENCE [LARGE SCALE GENOMIC DNA]</scope>
</reference>
<evidence type="ECO:0008006" key="4">
    <source>
        <dbReference type="Google" id="ProtNLM"/>
    </source>
</evidence>
<evidence type="ECO:0000256" key="1">
    <source>
        <dbReference type="SAM" id="Phobius"/>
    </source>
</evidence>
<dbReference type="EMBL" id="CAXAMN010014224">
    <property type="protein sequence ID" value="CAK9042799.1"/>
    <property type="molecule type" value="Genomic_DNA"/>
</dbReference>
<dbReference type="Proteomes" id="UP001642484">
    <property type="component" value="Unassembled WGS sequence"/>
</dbReference>
<sequence>MAKPTDVVFVAGAIATCVAVTVGMVGPVTGGGKSLSSAFTWHPILMSVAFPCLMMLGRWAYVSDEIGDKEQQRSLHRIFMMLASLIAVGGYVAIFMAHLPLHTFFWLQLLNPQVGRSNSCCA</sequence>